<keyword evidence="10 13" id="KW-1133">Transmembrane helix</keyword>
<dbReference type="Pfam" id="PF00512">
    <property type="entry name" value="HisKA"/>
    <property type="match status" value="1"/>
</dbReference>
<dbReference type="EMBL" id="CP036316">
    <property type="protein sequence ID" value="QDT63851.1"/>
    <property type="molecule type" value="Genomic_DNA"/>
</dbReference>
<evidence type="ECO:0000256" key="5">
    <source>
        <dbReference type="ARBA" id="ARBA00022679"/>
    </source>
</evidence>
<dbReference type="CDD" id="cd16922">
    <property type="entry name" value="HATPase_EvgS-ArcB-TorS-like"/>
    <property type="match status" value="1"/>
</dbReference>
<evidence type="ECO:0000256" key="7">
    <source>
        <dbReference type="ARBA" id="ARBA00022741"/>
    </source>
</evidence>
<dbReference type="GO" id="GO:0005886">
    <property type="term" value="C:plasma membrane"/>
    <property type="evidence" value="ECO:0007669"/>
    <property type="project" value="UniProtKB-SubCell"/>
</dbReference>
<comment type="subcellular location">
    <subcellularLocation>
        <location evidence="2">Membrane</location>
    </subcellularLocation>
</comment>
<dbReference type="KEGG" id="chya:V22_10760"/>
<dbReference type="InterPro" id="IPR003594">
    <property type="entry name" value="HATPase_dom"/>
</dbReference>
<evidence type="ECO:0000256" key="3">
    <source>
        <dbReference type="ARBA" id="ARBA00012438"/>
    </source>
</evidence>
<dbReference type="GO" id="GO:0000155">
    <property type="term" value="F:phosphorelay sensor kinase activity"/>
    <property type="evidence" value="ECO:0007669"/>
    <property type="project" value="InterPro"/>
</dbReference>
<evidence type="ECO:0000313" key="17">
    <source>
        <dbReference type="EMBL" id="QDT63851.1"/>
    </source>
</evidence>
<dbReference type="AlphaFoldDB" id="A0A517T671"/>
<dbReference type="OrthoDB" id="9762493at2"/>
<dbReference type="CDD" id="cd00082">
    <property type="entry name" value="HisKA"/>
    <property type="match status" value="1"/>
</dbReference>
<dbReference type="PRINTS" id="PR00344">
    <property type="entry name" value="BCTRLSENSOR"/>
</dbReference>
<evidence type="ECO:0000256" key="1">
    <source>
        <dbReference type="ARBA" id="ARBA00000085"/>
    </source>
</evidence>
<dbReference type="SUPFAM" id="SSF52172">
    <property type="entry name" value="CheY-like"/>
    <property type="match status" value="2"/>
</dbReference>
<dbReference type="InterPro" id="IPR035965">
    <property type="entry name" value="PAS-like_dom_sf"/>
</dbReference>
<gene>
    <name evidence="17" type="primary">barA_3</name>
    <name evidence="17" type="ORF">V22_10760</name>
</gene>
<dbReference type="InterPro" id="IPR036641">
    <property type="entry name" value="HPT_dom_sf"/>
</dbReference>
<feature type="transmembrane region" description="Helical" evidence="13">
    <location>
        <begin position="21"/>
        <end position="43"/>
    </location>
</feature>
<dbReference type="SUPFAM" id="SSF47384">
    <property type="entry name" value="Homodimeric domain of signal transducing histidine kinase"/>
    <property type="match status" value="1"/>
</dbReference>
<evidence type="ECO:0000256" key="13">
    <source>
        <dbReference type="SAM" id="Phobius"/>
    </source>
</evidence>
<dbReference type="SMART" id="SM00388">
    <property type="entry name" value="HisKA"/>
    <property type="match status" value="1"/>
</dbReference>
<feature type="transmembrane region" description="Helical" evidence="13">
    <location>
        <begin position="99"/>
        <end position="117"/>
    </location>
</feature>
<proteinExistence type="predicted"/>
<dbReference type="CDD" id="cd17546">
    <property type="entry name" value="REC_hyHK_CKI1_RcsC-like"/>
    <property type="match status" value="1"/>
</dbReference>
<keyword evidence="5 17" id="KW-0808">Transferase</keyword>
<dbReference type="InterPro" id="IPR036097">
    <property type="entry name" value="HisK_dim/P_sf"/>
</dbReference>
<feature type="domain" description="Response regulatory" evidence="15">
    <location>
        <begin position="539"/>
        <end position="661"/>
    </location>
</feature>
<dbReference type="InterPro" id="IPR038318">
    <property type="entry name" value="KdpD_sf"/>
</dbReference>
<keyword evidence="8 17" id="KW-0418">Kinase</keyword>
<evidence type="ECO:0000256" key="4">
    <source>
        <dbReference type="ARBA" id="ARBA00022553"/>
    </source>
</evidence>
<feature type="domain" description="PAS" evidence="16">
    <location>
        <begin position="157"/>
        <end position="199"/>
    </location>
</feature>
<dbReference type="InterPro" id="IPR004358">
    <property type="entry name" value="Sig_transdc_His_kin-like_C"/>
</dbReference>
<keyword evidence="9" id="KW-0067">ATP-binding</keyword>
<dbReference type="SUPFAM" id="SSF55785">
    <property type="entry name" value="PYP-like sensor domain (PAS domain)"/>
    <property type="match status" value="1"/>
</dbReference>
<organism evidence="17 18">
    <name type="scientific">Calycomorphotria hydatis</name>
    <dbReference type="NCBI Taxonomy" id="2528027"/>
    <lineage>
        <taxon>Bacteria</taxon>
        <taxon>Pseudomonadati</taxon>
        <taxon>Planctomycetota</taxon>
        <taxon>Planctomycetia</taxon>
        <taxon>Planctomycetales</taxon>
        <taxon>Planctomycetaceae</taxon>
        <taxon>Calycomorphotria</taxon>
    </lineage>
</organism>
<dbReference type="Proteomes" id="UP000319976">
    <property type="component" value="Chromosome"/>
</dbReference>
<keyword evidence="18" id="KW-1185">Reference proteome</keyword>
<evidence type="ECO:0000256" key="9">
    <source>
        <dbReference type="ARBA" id="ARBA00022840"/>
    </source>
</evidence>
<evidence type="ECO:0000259" key="15">
    <source>
        <dbReference type="PROSITE" id="PS50110"/>
    </source>
</evidence>
<dbReference type="PANTHER" id="PTHR45339">
    <property type="entry name" value="HYBRID SIGNAL TRANSDUCTION HISTIDINE KINASE J"/>
    <property type="match status" value="1"/>
</dbReference>
<keyword evidence="4 12" id="KW-0597">Phosphoprotein</keyword>
<sequence>MQVRSRYYQVMMKSNSSYLPPIAIGILATAAVVVFKELVTLGADQAETSFLIFPVGILVSAWFGGPIAGVTTLGLSTLSVLVLYLPLQALVYSFEYRQWIKVLLFLFEGSLICLIVGKLKSSERYAQANELKAIAAEHSARTSLLAATESKSELEILQSTYRTLVESDILGVMVCNLNGEILEANNALLQLLGHTREELEAGKLNWVKFTPEEYREQDLAAVRQIKRHEKVAPFEKDYIAADGTRRRVLVGAARTSNRADVVAFVLDCSERYRIQRELQQALKDAEAANRAKTEFLANVSHELRTPLNGILGMTDLCLDENISNNIRDYLETSRESAVTLASLINDVLDFSRMETGHFELEKSPFPVQLLFSQTIKTLSLRAHDRGLELVEEVTSNVPAHVIGDRNRIRQIILNLVSNAIKFTEQGEVHVSLDASPPKNDSVVLILKVRDTGVGISPEDQQRIFEPFTQADASPTRQFGGTGLGLSICQKIIASMEGDISVESEFGKGSCFTVRLPLPIVESSAFFVDDEFKTLLQKTRVLLVDDNNTSREVIKHILASWDVSVDTASNADEAVQKLELHLKSKNEYQLLIADSLMPKEDGLSLINRADEENLLPEATVLMTSPSDHKIVNQEDLVSLPIDSVLEKPISQSSLLDTLVEIWQPHGARTQPAQKGRRIERLSDGHLSILVAEDTPANQKVVKEILTRRGHNVEVARNGREAIRMLREKEYDVVLMDMQMPIMDGFQATRLIRNKKDDIDSSVPIIALTAHAMAGDRERCLEVGANEYLSKPIDAVELINAVEQLPQNGSNMPDLNMEADKVQIAENTSDISSYESSFDEALARMGDDMELFRELVDMLKIDSPALLEKLSAAINSGVATDIVKNAHQLKGLVANFGTETPPYVILNKLELSAGSEDCEKPINGNIVSEIALEVEKLISQLHAYCATEKADHTA</sequence>
<dbReference type="InterPro" id="IPR003661">
    <property type="entry name" value="HisK_dim/P_dom"/>
</dbReference>
<evidence type="ECO:0000259" key="14">
    <source>
        <dbReference type="PROSITE" id="PS50109"/>
    </source>
</evidence>
<protein>
    <recommendedName>
        <fullName evidence="3">histidine kinase</fullName>
        <ecNumber evidence="3">2.7.13.3</ecNumber>
    </recommendedName>
</protein>
<evidence type="ECO:0000256" key="10">
    <source>
        <dbReference type="ARBA" id="ARBA00022989"/>
    </source>
</evidence>
<dbReference type="Gene3D" id="3.40.50.2300">
    <property type="match status" value="2"/>
</dbReference>
<evidence type="ECO:0000256" key="6">
    <source>
        <dbReference type="ARBA" id="ARBA00022692"/>
    </source>
</evidence>
<dbReference type="SMART" id="SM00387">
    <property type="entry name" value="HATPase_c"/>
    <property type="match status" value="1"/>
</dbReference>
<dbReference type="SUPFAM" id="SSF47226">
    <property type="entry name" value="Histidine-containing phosphotransfer domain, HPT domain"/>
    <property type="match status" value="1"/>
</dbReference>
<keyword evidence="11 13" id="KW-0472">Membrane</keyword>
<dbReference type="EC" id="2.7.13.3" evidence="3"/>
<dbReference type="InterPro" id="IPR036890">
    <property type="entry name" value="HATPase_C_sf"/>
</dbReference>
<dbReference type="InterPro" id="IPR001789">
    <property type="entry name" value="Sig_transdc_resp-reg_receiver"/>
</dbReference>
<dbReference type="Gene3D" id="1.10.287.130">
    <property type="match status" value="1"/>
</dbReference>
<accession>A0A517T671</accession>
<name>A0A517T671_9PLAN</name>
<feature type="domain" description="Response regulatory" evidence="15">
    <location>
        <begin position="686"/>
        <end position="804"/>
    </location>
</feature>
<dbReference type="CDD" id="cd00130">
    <property type="entry name" value="PAS"/>
    <property type="match status" value="1"/>
</dbReference>
<dbReference type="FunFam" id="1.10.287.130:FF:000004">
    <property type="entry name" value="Ethylene receptor 1"/>
    <property type="match status" value="1"/>
</dbReference>
<evidence type="ECO:0000256" key="12">
    <source>
        <dbReference type="PROSITE-ProRule" id="PRU00169"/>
    </source>
</evidence>
<feature type="modified residue" description="4-aspartylphosphate" evidence="12">
    <location>
        <position position="593"/>
    </location>
</feature>
<dbReference type="Pfam" id="PF02518">
    <property type="entry name" value="HATPase_c"/>
    <property type="match status" value="1"/>
</dbReference>
<dbReference type="GO" id="GO:0005524">
    <property type="term" value="F:ATP binding"/>
    <property type="evidence" value="ECO:0007669"/>
    <property type="project" value="UniProtKB-KW"/>
</dbReference>
<dbReference type="NCBIfam" id="TIGR00229">
    <property type="entry name" value="sensory_box"/>
    <property type="match status" value="1"/>
</dbReference>
<dbReference type="Gene3D" id="1.20.120.160">
    <property type="entry name" value="HPT domain"/>
    <property type="match status" value="1"/>
</dbReference>
<reference evidence="17 18" key="1">
    <citation type="submission" date="2019-02" db="EMBL/GenBank/DDBJ databases">
        <title>Deep-cultivation of Planctomycetes and their phenomic and genomic characterization uncovers novel biology.</title>
        <authorList>
            <person name="Wiegand S."/>
            <person name="Jogler M."/>
            <person name="Boedeker C."/>
            <person name="Pinto D."/>
            <person name="Vollmers J."/>
            <person name="Rivas-Marin E."/>
            <person name="Kohn T."/>
            <person name="Peeters S.H."/>
            <person name="Heuer A."/>
            <person name="Rast P."/>
            <person name="Oberbeckmann S."/>
            <person name="Bunk B."/>
            <person name="Jeske O."/>
            <person name="Meyerdierks A."/>
            <person name="Storesund J.E."/>
            <person name="Kallscheuer N."/>
            <person name="Luecker S."/>
            <person name="Lage O.M."/>
            <person name="Pohl T."/>
            <person name="Merkel B.J."/>
            <person name="Hornburger P."/>
            <person name="Mueller R.-W."/>
            <person name="Bruemmer F."/>
            <person name="Labrenz M."/>
            <person name="Spormann A.M."/>
            <person name="Op den Camp H."/>
            <person name="Overmann J."/>
            <person name="Amann R."/>
            <person name="Jetten M.S.M."/>
            <person name="Mascher T."/>
            <person name="Medema M.H."/>
            <person name="Devos D.P."/>
            <person name="Kaster A.-K."/>
            <person name="Ovreas L."/>
            <person name="Rohde M."/>
            <person name="Galperin M.Y."/>
            <person name="Jogler C."/>
        </authorList>
    </citation>
    <scope>NUCLEOTIDE SEQUENCE [LARGE SCALE GENOMIC DNA]</scope>
    <source>
        <strain evidence="17 18">V22</strain>
    </source>
</reference>
<feature type="modified residue" description="4-aspartylphosphate" evidence="12">
    <location>
        <position position="735"/>
    </location>
</feature>
<evidence type="ECO:0000256" key="11">
    <source>
        <dbReference type="ARBA" id="ARBA00023136"/>
    </source>
</evidence>
<dbReference type="Gene3D" id="1.20.120.620">
    <property type="entry name" value="Backbone structure of the membrane domain of e. Coli histidine kinase receptor kdpd"/>
    <property type="match status" value="1"/>
</dbReference>
<dbReference type="SMART" id="SM00448">
    <property type="entry name" value="REC"/>
    <property type="match status" value="2"/>
</dbReference>
<feature type="transmembrane region" description="Helical" evidence="13">
    <location>
        <begin position="63"/>
        <end position="87"/>
    </location>
</feature>
<dbReference type="Gene3D" id="3.30.450.20">
    <property type="entry name" value="PAS domain"/>
    <property type="match status" value="1"/>
</dbReference>
<dbReference type="Gene3D" id="3.30.565.10">
    <property type="entry name" value="Histidine kinase-like ATPase, C-terminal domain"/>
    <property type="match status" value="1"/>
</dbReference>
<evidence type="ECO:0000256" key="2">
    <source>
        <dbReference type="ARBA" id="ARBA00004370"/>
    </source>
</evidence>
<dbReference type="InterPro" id="IPR000014">
    <property type="entry name" value="PAS"/>
</dbReference>
<evidence type="ECO:0000259" key="16">
    <source>
        <dbReference type="PROSITE" id="PS50112"/>
    </source>
</evidence>
<dbReference type="SUPFAM" id="SSF55874">
    <property type="entry name" value="ATPase domain of HSP90 chaperone/DNA topoisomerase II/histidine kinase"/>
    <property type="match status" value="1"/>
</dbReference>
<dbReference type="Pfam" id="PF13426">
    <property type="entry name" value="PAS_9"/>
    <property type="match status" value="1"/>
</dbReference>
<dbReference type="PANTHER" id="PTHR45339:SF5">
    <property type="entry name" value="HISTIDINE KINASE"/>
    <property type="match status" value="1"/>
</dbReference>
<dbReference type="SMART" id="SM00091">
    <property type="entry name" value="PAS"/>
    <property type="match status" value="1"/>
</dbReference>
<dbReference type="InterPro" id="IPR011006">
    <property type="entry name" value="CheY-like_superfamily"/>
</dbReference>
<keyword evidence="7" id="KW-0547">Nucleotide-binding</keyword>
<keyword evidence="6 13" id="KW-0812">Transmembrane</keyword>
<dbReference type="FunFam" id="3.30.565.10:FF:000010">
    <property type="entry name" value="Sensor histidine kinase RcsC"/>
    <property type="match status" value="1"/>
</dbReference>
<evidence type="ECO:0000313" key="18">
    <source>
        <dbReference type="Proteomes" id="UP000319976"/>
    </source>
</evidence>
<dbReference type="PROSITE" id="PS50110">
    <property type="entry name" value="RESPONSE_REGULATORY"/>
    <property type="match status" value="2"/>
</dbReference>
<evidence type="ECO:0000256" key="8">
    <source>
        <dbReference type="ARBA" id="ARBA00022777"/>
    </source>
</evidence>
<dbReference type="Pfam" id="PF00072">
    <property type="entry name" value="Response_reg"/>
    <property type="match status" value="2"/>
</dbReference>
<feature type="domain" description="Histidine kinase" evidence="14">
    <location>
        <begin position="298"/>
        <end position="519"/>
    </location>
</feature>
<dbReference type="PROSITE" id="PS50112">
    <property type="entry name" value="PAS"/>
    <property type="match status" value="1"/>
</dbReference>
<comment type="catalytic activity">
    <reaction evidence="1">
        <text>ATP + protein L-histidine = ADP + protein N-phospho-L-histidine.</text>
        <dbReference type="EC" id="2.7.13.3"/>
    </reaction>
</comment>
<dbReference type="PROSITE" id="PS50109">
    <property type="entry name" value="HIS_KIN"/>
    <property type="match status" value="1"/>
</dbReference>
<dbReference type="InterPro" id="IPR005467">
    <property type="entry name" value="His_kinase_dom"/>
</dbReference>